<sequence length="791" mass="88144">MDRSSGLKRPRLDSVQGYGASNFEETNQFSCNEELWGDEEMTAEEFDLLESQVMELETQKTDSRPLPHKISDQTPSVTVTKLMSSSPPGFCTLQNLEIGTSTSNNLNQSNELVVVLQTKLKEHQQEISELKNHQYVQEGQLSMLRTSLEQRSKELDQERLERECLLDIKLQEQKQEELKLKQQIEKLQTELHFKDQEIREALEKIQALDQRCKHKLNIPEEKLPLGSSKSSQKLNCSSQQGKACENGFLARFSSMTEQKSAVGIQTEDEFVLRDFEKFSVNKQNLSLVDRLLASGVPSWFIESLINHKASSLSSSDIEKIHFNKALLKPISMLPRATEDPGSRLLIASLFPSVGYESMSSYLKHMVSYSKQETSKFNCISVHVDILEVVVKYLQEFLESLNTSSFPIVSDLGRIPKTQPTSASATQDSNSLHEYKEVTAVFGLQTVVTILSSLSPHIGSFFSSALEDIDENGHLTQLASSANLFTQKDNFCVSSGTKLQDKTETAIHRFILLLLRAANPQFLNGELVNQTVLEWSLMVLLSIVHSVMQNGGSVKKLLCQLDVATLVSGSYGIEMAWITLNILVCALPERTVAETVLRHCSKPVEQSCVFKNVSELCNQLVGSNVGIRTDVVSLIIDFISKTMSTLGFDFVLSTDCCAAGVMASIMRVLHQELENFQVLNTEKSKTCLKKGISLLALVSRYCSSSFSQLCSTARGEWANFLHDLMIMCASDTSFKQNVRDDVQELWNNFATEDVGEIIPAGCSSSSGETSSTGSQKLLPKVSDVEKSCQSWS</sequence>
<feature type="coiled-coil region" evidence="1">
    <location>
        <begin position="106"/>
        <end position="133"/>
    </location>
</feature>
<keyword evidence="3" id="KW-1185">Reference proteome</keyword>
<dbReference type="GeneID" id="111087501"/>
<feature type="compositionally biased region" description="Low complexity" evidence="2">
    <location>
        <begin position="762"/>
        <end position="773"/>
    </location>
</feature>
<organism evidence="3 4">
    <name type="scientific">Limulus polyphemus</name>
    <name type="common">Atlantic horseshoe crab</name>
    <dbReference type="NCBI Taxonomy" id="6850"/>
    <lineage>
        <taxon>Eukaryota</taxon>
        <taxon>Metazoa</taxon>
        <taxon>Ecdysozoa</taxon>
        <taxon>Arthropoda</taxon>
        <taxon>Chelicerata</taxon>
        <taxon>Merostomata</taxon>
        <taxon>Xiphosura</taxon>
        <taxon>Limulidae</taxon>
        <taxon>Limulus</taxon>
    </lineage>
</organism>
<feature type="coiled-coil region" evidence="1">
    <location>
        <begin position="170"/>
        <end position="211"/>
    </location>
</feature>
<feature type="region of interest" description="Disordered" evidence="2">
    <location>
        <begin position="761"/>
        <end position="791"/>
    </location>
</feature>
<dbReference type="PANTHER" id="PTHR28594:SF1">
    <property type="entry name" value="ATR-INTERACTING PROTEIN"/>
    <property type="match status" value="1"/>
</dbReference>
<gene>
    <name evidence="4 5" type="primary">LOC111087501</name>
</gene>
<evidence type="ECO:0000313" key="3">
    <source>
        <dbReference type="Proteomes" id="UP000694941"/>
    </source>
</evidence>
<reference evidence="4 5" key="1">
    <citation type="submission" date="2025-05" db="UniProtKB">
        <authorList>
            <consortium name="RefSeq"/>
        </authorList>
    </citation>
    <scope>IDENTIFICATION</scope>
    <source>
        <tissue evidence="4 5">Muscle</tissue>
    </source>
</reference>
<dbReference type="Proteomes" id="UP000694941">
    <property type="component" value="Unplaced"/>
</dbReference>
<protein>
    <submittedName>
        <fullName evidence="4 5">Uncharacterized protein LOC111087501</fullName>
    </submittedName>
</protein>
<evidence type="ECO:0000313" key="5">
    <source>
        <dbReference type="RefSeq" id="XP_022250031.1"/>
    </source>
</evidence>
<keyword evidence="1" id="KW-0175">Coiled coil</keyword>
<feature type="region of interest" description="Disordered" evidence="2">
    <location>
        <begin position="1"/>
        <end position="26"/>
    </location>
</feature>
<evidence type="ECO:0000313" key="4">
    <source>
        <dbReference type="RefSeq" id="XP_022250030.1"/>
    </source>
</evidence>
<dbReference type="RefSeq" id="XP_022250031.1">
    <property type="nucleotide sequence ID" value="XM_022394323.1"/>
</dbReference>
<evidence type="ECO:0000256" key="2">
    <source>
        <dbReference type="SAM" id="MobiDB-lite"/>
    </source>
</evidence>
<accession>A0ABM1T2C4</accession>
<proteinExistence type="predicted"/>
<evidence type="ECO:0000256" key="1">
    <source>
        <dbReference type="SAM" id="Coils"/>
    </source>
</evidence>
<dbReference type="InterPro" id="IPR033349">
    <property type="entry name" value="ATRIP"/>
</dbReference>
<name>A0ABM1T2C4_LIMPO</name>
<dbReference type="RefSeq" id="XP_022250030.1">
    <property type="nucleotide sequence ID" value="XM_022394322.1"/>
</dbReference>
<dbReference type="PANTHER" id="PTHR28594">
    <property type="entry name" value="ATR-INTERACTING PROTEIN"/>
    <property type="match status" value="1"/>
</dbReference>